<dbReference type="EMBL" id="WOCE01000023">
    <property type="protein sequence ID" value="KAE9587417.1"/>
    <property type="molecule type" value="Genomic_DNA"/>
</dbReference>
<accession>A0A6A4NL88</accession>
<dbReference type="Proteomes" id="UP000447434">
    <property type="component" value="Chromosome 23"/>
</dbReference>
<sequence length="51" mass="5910">MIFPTMNIKLKEKKPPKLEVFQDATTLEDHTFVKGLEKNDEEVFLVDGNCQ</sequence>
<comment type="caution">
    <text evidence="1">The sequence shown here is derived from an EMBL/GenBank/DDBJ whole genome shotgun (WGS) entry which is preliminary data.</text>
</comment>
<reference evidence="2" key="1">
    <citation type="journal article" date="2020" name="Nat. Commun.">
        <title>Genome sequence of the cluster root forming white lupin.</title>
        <authorList>
            <person name="Hufnagel B."/>
            <person name="Marques A."/>
            <person name="Soriano A."/>
            <person name="Marques L."/>
            <person name="Divol F."/>
            <person name="Doumas P."/>
            <person name="Sallet E."/>
            <person name="Mancinotti D."/>
            <person name="Carrere S."/>
            <person name="Marande W."/>
            <person name="Arribat S."/>
            <person name="Keller J."/>
            <person name="Huneau C."/>
            <person name="Blein T."/>
            <person name="Aime D."/>
            <person name="Laguerre M."/>
            <person name="Taylor J."/>
            <person name="Schubert V."/>
            <person name="Nelson M."/>
            <person name="Geu-Flores F."/>
            <person name="Crespi M."/>
            <person name="Gallardo-Guerrero K."/>
            <person name="Delaux P.-M."/>
            <person name="Salse J."/>
            <person name="Berges H."/>
            <person name="Guyot R."/>
            <person name="Gouzy J."/>
            <person name="Peret B."/>
        </authorList>
    </citation>
    <scope>NUCLEOTIDE SEQUENCE [LARGE SCALE GENOMIC DNA]</scope>
    <source>
        <strain evidence="2">cv. Amiga</strain>
    </source>
</reference>
<organism evidence="1 2">
    <name type="scientific">Lupinus albus</name>
    <name type="common">White lupine</name>
    <name type="synonym">Lupinus termis</name>
    <dbReference type="NCBI Taxonomy" id="3870"/>
    <lineage>
        <taxon>Eukaryota</taxon>
        <taxon>Viridiplantae</taxon>
        <taxon>Streptophyta</taxon>
        <taxon>Embryophyta</taxon>
        <taxon>Tracheophyta</taxon>
        <taxon>Spermatophyta</taxon>
        <taxon>Magnoliopsida</taxon>
        <taxon>eudicotyledons</taxon>
        <taxon>Gunneridae</taxon>
        <taxon>Pentapetalae</taxon>
        <taxon>rosids</taxon>
        <taxon>fabids</taxon>
        <taxon>Fabales</taxon>
        <taxon>Fabaceae</taxon>
        <taxon>Papilionoideae</taxon>
        <taxon>50 kb inversion clade</taxon>
        <taxon>genistoids sensu lato</taxon>
        <taxon>core genistoids</taxon>
        <taxon>Genisteae</taxon>
        <taxon>Lupinus</taxon>
    </lineage>
</organism>
<proteinExistence type="predicted"/>
<name>A0A6A4NL88_LUPAL</name>
<protein>
    <submittedName>
        <fullName evidence="1">Uncharacterized protein</fullName>
    </submittedName>
</protein>
<gene>
    <name evidence="1" type="ORF">Lalb_Chr23g0273401</name>
</gene>
<keyword evidence="2" id="KW-1185">Reference proteome</keyword>
<evidence type="ECO:0000313" key="2">
    <source>
        <dbReference type="Proteomes" id="UP000447434"/>
    </source>
</evidence>
<dbReference type="AlphaFoldDB" id="A0A6A4NL88"/>
<evidence type="ECO:0000313" key="1">
    <source>
        <dbReference type="EMBL" id="KAE9587417.1"/>
    </source>
</evidence>